<feature type="site" description="Important for catalytic activity, responsible for pKa modulation of the active site Glu and correct orientation of both the proton donor and substrate" evidence="9">
    <location>
        <position position="148"/>
    </location>
</feature>
<dbReference type="Proteomes" id="UP000800235">
    <property type="component" value="Unassembled WGS sequence"/>
</dbReference>
<evidence type="ECO:0000256" key="1">
    <source>
        <dbReference type="ARBA" id="ARBA00000375"/>
    </source>
</evidence>
<dbReference type="GO" id="GO:0046558">
    <property type="term" value="F:arabinan endo-1,5-alpha-L-arabinosidase activity"/>
    <property type="evidence" value="ECO:0007669"/>
    <property type="project" value="UniProtKB-EC"/>
</dbReference>
<name>A0A9P4NRM7_9PEZI</name>
<reference evidence="11" key="1">
    <citation type="journal article" date="2020" name="Stud. Mycol.">
        <title>101 Dothideomycetes genomes: a test case for predicting lifestyles and emergence of pathogens.</title>
        <authorList>
            <person name="Haridas S."/>
            <person name="Albert R."/>
            <person name="Binder M."/>
            <person name="Bloem J."/>
            <person name="Labutti K."/>
            <person name="Salamov A."/>
            <person name="Andreopoulos B."/>
            <person name="Baker S."/>
            <person name="Barry K."/>
            <person name="Bills G."/>
            <person name="Bluhm B."/>
            <person name="Cannon C."/>
            <person name="Castanera R."/>
            <person name="Culley D."/>
            <person name="Daum C."/>
            <person name="Ezra D."/>
            <person name="Gonzalez J."/>
            <person name="Henrissat B."/>
            <person name="Kuo A."/>
            <person name="Liang C."/>
            <person name="Lipzen A."/>
            <person name="Lutzoni F."/>
            <person name="Magnuson J."/>
            <person name="Mondo S."/>
            <person name="Nolan M."/>
            <person name="Ohm R."/>
            <person name="Pangilinan J."/>
            <person name="Park H.-J."/>
            <person name="Ramirez L."/>
            <person name="Alfaro M."/>
            <person name="Sun H."/>
            <person name="Tritt A."/>
            <person name="Yoshinaga Y."/>
            <person name="Zwiers L.-H."/>
            <person name="Turgeon B."/>
            <person name="Goodwin S."/>
            <person name="Spatafora J."/>
            <person name="Crous P."/>
            <person name="Grigoriev I."/>
        </authorList>
    </citation>
    <scope>NUCLEOTIDE SEQUENCE</scope>
    <source>
        <strain evidence="11">CBS 130266</strain>
    </source>
</reference>
<dbReference type="PANTHER" id="PTHR43301">
    <property type="entry name" value="ARABINAN ENDO-1,5-ALPHA-L-ARABINOSIDASE"/>
    <property type="match status" value="1"/>
</dbReference>
<dbReference type="EC" id="3.2.1.99" evidence="4 7"/>
<dbReference type="Gene3D" id="2.115.10.20">
    <property type="entry name" value="Glycosyl hydrolase domain, family 43"/>
    <property type="match status" value="1"/>
</dbReference>
<feature type="signal peptide" evidence="10">
    <location>
        <begin position="1"/>
        <end position="20"/>
    </location>
</feature>
<dbReference type="GO" id="GO:0005975">
    <property type="term" value="P:carbohydrate metabolic process"/>
    <property type="evidence" value="ECO:0007669"/>
    <property type="project" value="InterPro"/>
</dbReference>
<dbReference type="OrthoDB" id="195678at2759"/>
<dbReference type="InterPro" id="IPR050727">
    <property type="entry name" value="GH43_arabinanases"/>
</dbReference>
<comment type="similarity">
    <text evidence="3 7">Belongs to the glycosyl hydrolase 43 family.</text>
</comment>
<evidence type="ECO:0000256" key="9">
    <source>
        <dbReference type="PIRSR" id="PIRSR606710-2"/>
    </source>
</evidence>
<dbReference type="AlphaFoldDB" id="A0A9P4NRM7"/>
<evidence type="ECO:0000256" key="3">
    <source>
        <dbReference type="ARBA" id="ARBA00009865"/>
    </source>
</evidence>
<evidence type="ECO:0000256" key="6">
    <source>
        <dbReference type="ARBA" id="ARBA00023295"/>
    </source>
</evidence>
<evidence type="ECO:0000256" key="7">
    <source>
        <dbReference type="PIRNR" id="PIRNR026534"/>
    </source>
</evidence>
<protein>
    <recommendedName>
        <fullName evidence="4 7">Arabinan endo-1,5-alpha-L-arabinosidase</fullName>
        <ecNumber evidence="4 7">3.2.1.99</ecNumber>
    </recommendedName>
</protein>
<evidence type="ECO:0000256" key="2">
    <source>
        <dbReference type="ARBA" id="ARBA00004834"/>
    </source>
</evidence>
<organism evidence="11 12">
    <name type="scientific">Tothia fuscella</name>
    <dbReference type="NCBI Taxonomy" id="1048955"/>
    <lineage>
        <taxon>Eukaryota</taxon>
        <taxon>Fungi</taxon>
        <taxon>Dikarya</taxon>
        <taxon>Ascomycota</taxon>
        <taxon>Pezizomycotina</taxon>
        <taxon>Dothideomycetes</taxon>
        <taxon>Pleosporomycetidae</taxon>
        <taxon>Venturiales</taxon>
        <taxon>Cylindrosympodiaceae</taxon>
        <taxon>Tothia</taxon>
    </lineage>
</organism>
<keyword evidence="6 7" id="KW-0326">Glycosidase</keyword>
<dbReference type="CDD" id="cd18831">
    <property type="entry name" value="GH43_AnAbnA-like"/>
    <property type="match status" value="1"/>
</dbReference>
<evidence type="ECO:0000256" key="8">
    <source>
        <dbReference type="PIRSR" id="PIRSR606710-1"/>
    </source>
</evidence>
<dbReference type="PIRSF" id="PIRSF026534">
    <property type="entry name" value="Endo_alpha-L-arabinosidase"/>
    <property type="match status" value="1"/>
</dbReference>
<comment type="pathway">
    <text evidence="2 7">Glycan metabolism; L-arabinan degradation.</text>
</comment>
<keyword evidence="10" id="KW-0732">Signal</keyword>
<dbReference type="InterPro" id="IPR016840">
    <property type="entry name" value="Glyco_hydro_43_endo_a_Ara-ase"/>
</dbReference>
<comment type="catalytic activity">
    <reaction evidence="1 7">
        <text>Endohydrolysis of (1-&gt;5)-alpha-arabinofuranosidic linkages in (1-&gt;5)-arabinans.</text>
        <dbReference type="EC" id="3.2.1.99"/>
    </reaction>
</comment>
<dbReference type="InterPro" id="IPR006710">
    <property type="entry name" value="Glyco_hydro_43"/>
</dbReference>
<feature type="chain" id="PRO_5040460526" description="Arabinan endo-1,5-alpha-L-arabinosidase" evidence="10">
    <location>
        <begin position="21"/>
        <end position="320"/>
    </location>
</feature>
<dbReference type="SUPFAM" id="SSF75005">
    <property type="entry name" value="Arabinanase/levansucrase/invertase"/>
    <property type="match status" value="1"/>
</dbReference>
<dbReference type="PANTHER" id="PTHR43301:SF3">
    <property type="entry name" value="ARABINAN ENDO-1,5-ALPHA-L-ARABINOSIDASE A-RELATED"/>
    <property type="match status" value="1"/>
</dbReference>
<evidence type="ECO:0000256" key="5">
    <source>
        <dbReference type="ARBA" id="ARBA00022801"/>
    </source>
</evidence>
<feature type="active site" description="Proton acceptor" evidence="8">
    <location>
        <position position="36"/>
    </location>
</feature>
<dbReference type="InterPro" id="IPR023296">
    <property type="entry name" value="Glyco_hydro_beta-prop_sf"/>
</dbReference>
<comment type="caution">
    <text evidence="11">The sequence shown here is derived from an EMBL/GenBank/DDBJ whole genome shotgun (WGS) entry which is preliminary data.</text>
</comment>
<feature type="active site" description="Proton donor" evidence="8">
    <location>
        <position position="199"/>
    </location>
</feature>
<evidence type="ECO:0000256" key="4">
    <source>
        <dbReference type="ARBA" id="ARBA00012586"/>
    </source>
</evidence>
<gene>
    <name evidence="11" type="ORF">EJ08DRAFT_670524</name>
</gene>
<proteinExistence type="inferred from homology"/>
<dbReference type="Pfam" id="PF04616">
    <property type="entry name" value="Glyco_hydro_43"/>
    <property type="match status" value="1"/>
</dbReference>
<keyword evidence="12" id="KW-1185">Reference proteome</keyword>
<keyword evidence="5 7" id="KW-0378">Hydrolase</keyword>
<accession>A0A9P4NRM7</accession>
<evidence type="ECO:0000256" key="10">
    <source>
        <dbReference type="SAM" id="SignalP"/>
    </source>
</evidence>
<evidence type="ECO:0000313" key="11">
    <source>
        <dbReference type="EMBL" id="KAF2430397.1"/>
    </source>
</evidence>
<evidence type="ECO:0000313" key="12">
    <source>
        <dbReference type="Proteomes" id="UP000800235"/>
    </source>
</evidence>
<dbReference type="EMBL" id="MU007039">
    <property type="protein sequence ID" value="KAF2430397.1"/>
    <property type="molecule type" value="Genomic_DNA"/>
</dbReference>
<sequence length="320" mass="34729">MLFIPSLLFSSSTLIASVAAFANPGPCSGICGNSHDPALIRRSDGTYFRFSTGNRINIASAPSISGPWTSKGSAIKGGSKIQKKGNQDLWAPDVTKVGDTYYLLYSVSSFGTQDSEIGYATSSNLESWTDHGSTGVGSSKGKPYNAIDGQLVSRGNEHYMAWGSFWQDLFIAPMSNPPTKKAGGDKQIAYQPGGEHAVEAPYIFEHEGFWYLFYSAGKCCALDKQRPARGAEYKIMACRSKSVTGPYADQGGKDCKQGGGHTVLPSHDWVYAPGGQGVYKDPKEGPVVYYHYVDTRIGYSDGQKKFGWNRLNFKDGWPTV</sequence>